<dbReference type="EMBL" id="LEQJ01000002">
    <property type="protein sequence ID" value="RBS35141.1"/>
    <property type="molecule type" value="Genomic_DNA"/>
</dbReference>
<name>A0A3F3NRL6_ENTFC</name>
<comment type="caution">
    <text evidence="1">The sequence shown here is derived from an EMBL/GenBank/DDBJ whole genome shotgun (WGS) entry which is preliminary data.</text>
</comment>
<organism evidence="1 2">
    <name type="scientific">Enterococcus faecium</name>
    <name type="common">Streptococcus faecium</name>
    <dbReference type="NCBI Taxonomy" id="1352"/>
    <lineage>
        <taxon>Bacteria</taxon>
        <taxon>Bacillati</taxon>
        <taxon>Bacillota</taxon>
        <taxon>Bacilli</taxon>
        <taxon>Lactobacillales</taxon>
        <taxon>Enterococcaceae</taxon>
        <taxon>Enterococcus</taxon>
    </lineage>
</organism>
<gene>
    <name evidence="1" type="ORF">EB12_00569</name>
</gene>
<dbReference type="AlphaFoldDB" id="A0A3F3NRL6"/>
<sequence length="198" mass="22666">MKIKLYLLSAFFLVFSAGLFFLPDILASSITAKEQRTVDISSLSSASSPSIETAMSQAQSFSIMEESDQSQLDMVNRLREELNQLFQKLSMPKEPVIVQDYEVLISEDSVFWQMEFLTQTGYGTAIIDETNKKVVRLSYFDEDQNNRGKKQIIDDYLNYLPLKADKIEEDGEMITVTLKNGQKLNFLIDETRLLLNYA</sequence>
<evidence type="ECO:0000313" key="2">
    <source>
        <dbReference type="Proteomes" id="UP000253144"/>
    </source>
</evidence>
<accession>A0A3F3NRL6</accession>
<dbReference type="RefSeq" id="WP_002306317.1">
    <property type="nucleotide sequence ID" value="NZ_BTRN01000026.1"/>
</dbReference>
<reference evidence="1 2" key="1">
    <citation type="submission" date="2015-06" db="EMBL/GenBank/DDBJ databases">
        <title>The Genome Sequence of Enterococcus faecium 131EA1.</title>
        <authorList>
            <consortium name="The Broad Institute Genomics Platform"/>
            <consortium name="The Broad Institute Genome Sequencing Center for Infectious Disease"/>
            <person name="Earl A.M."/>
            <person name="Van Tyne D."/>
            <person name="Lebreton F."/>
            <person name="Saavedra J.T."/>
            <person name="Gilmore M.S."/>
            <person name="Manson Mcguire A."/>
            <person name="Clock S."/>
            <person name="Crupain M."/>
            <person name="Rangan U."/>
            <person name="Young S."/>
            <person name="Abouelleil A."/>
            <person name="Cao P."/>
            <person name="Chapman S.B."/>
            <person name="Griggs A."/>
            <person name="Priest M."/>
            <person name="Shea T."/>
            <person name="Wortman J."/>
            <person name="Nusbaum C."/>
            <person name="Birren B."/>
        </authorList>
    </citation>
    <scope>NUCLEOTIDE SEQUENCE [LARGE SCALE GENOMIC DNA]</scope>
    <source>
        <strain evidence="1 2">131EA1</strain>
    </source>
</reference>
<dbReference type="Proteomes" id="UP000253144">
    <property type="component" value="Unassembled WGS sequence"/>
</dbReference>
<evidence type="ECO:0000313" key="1">
    <source>
        <dbReference type="EMBL" id="RBS35141.1"/>
    </source>
</evidence>
<protein>
    <submittedName>
        <fullName evidence="1">Uncharacterized protein</fullName>
    </submittedName>
</protein>
<proteinExistence type="predicted"/>